<gene>
    <name evidence="1" type="ORF">AYI69_g9107</name>
</gene>
<keyword evidence="2" id="KW-1185">Reference proteome</keyword>
<dbReference type="SUPFAM" id="SSF56219">
    <property type="entry name" value="DNase I-like"/>
    <property type="match status" value="1"/>
</dbReference>
<sequence>MLSRKRKCGTEVGEDARHKLPKHDASVVIRSLVHHLPRKFIDSNKKHAVEASEKEDEGRANRKRANPFVFIEHDVEFIKKRKLDLVRETGAKTSTLISSDPDNLSFCEIIDDVGGRFTSQIILEFVKDAIVKPLRIAELTRVLVPFSLVGEMRAAIASLKDKGIHLMKYPRMRKVKSGLSDRLVSLNIRGFSVQRLEYFEMLRRLRPKVVMVQETLVKREDLAVTIPGYEVFHYCSREGSNHGVLLGISKGHVAQRITGIEGKLVVVQAQLDEQTIKFDSFYLQFNFTTERVSTNQNS</sequence>
<evidence type="ECO:0000313" key="1">
    <source>
        <dbReference type="EMBL" id="OMJ13164.1"/>
    </source>
</evidence>
<dbReference type="Gene3D" id="3.60.10.10">
    <property type="entry name" value="Endonuclease/exonuclease/phosphatase"/>
    <property type="match status" value="1"/>
</dbReference>
<accession>A0A1R1XEW5</accession>
<proteinExistence type="predicted"/>
<dbReference type="AlphaFoldDB" id="A0A1R1XEW5"/>
<protein>
    <submittedName>
        <fullName evidence="1">Uncharacterized protein</fullName>
    </submittedName>
</protein>
<dbReference type="InterPro" id="IPR036691">
    <property type="entry name" value="Endo/exonu/phosph_ase_sf"/>
</dbReference>
<dbReference type="EMBL" id="LSSM01005197">
    <property type="protein sequence ID" value="OMJ13164.1"/>
    <property type="molecule type" value="Genomic_DNA"/>
</dbReference>
<organism evidence="1 2">
    <name type="scientific">Smittium culicis</name>
    <dbReference type="NCBI Taxonomy" id="133412"/>
    <lineage>
        <taxon>Eukaryota</taxon>
        <taxon>Fungi</taxon>
        <taxon>Fungi incertae sedis</taxon>
        <taxon>Zoopagomycota</taxon>
        <taxon>Kickxellomycotina</taxon>
        <taxon>Harpellomycetes</taxon>
        <taxon>Harpellales</taxon>
        <taxon>Legeriomycetaceae</taxon>
        <taxon>Smittium</taxon>
    </lineage>
</organism>
<name>A0A1R1XEW5_9FUNG</name>
<dbReference type="Proteomes" id="UP000187429">
    <property type="component" value="Unassembled WGS sequence"/>
</dbReference>
<comment type="caution">
    <text evidence="1">The sequence shown here is derived from an EMBL/GenBank/DDBJ whole genome shotgun (WGS) entry which is preliminary data.</text>
</comment>
<reference evidence="2" key="1">
    <citation type="submission" date="2017-01" db="EMBL/GenBank/DDBJ databases">
        <authorList>
            <person name="Wang Y."/>
            <person name="White M."/>
            <person name="Kvist S."/>
            <person name="Moncalvo J.-M."/>
        </authorList>
    </citation>
    <scope>NUCLEOTIDE SEQUENCE [LARGE SCALE GENOMIC DNA]</scope>
    <source>
        <strain evidence="2">ID-206-W2</strain>
    </source>
</reference>
<evidence type="ECO:0000313" key="2">
    <source>
        <dbReference type="Proteomes" id="UP000187429"/>
    </source>
</evidence>